<proteinExistence type="inferred from homology"/>
<feature type="non-terminal residue" evidence="6">
    <location>
        <position position="187"/>
    </location>
</feature>
<dbReference type="Proteomes" id="UP001233999">
    <property type="component" value="Unassembled WGS sequence"/>
</dbReference>
<evidence type="ECO:0000256" key="3">
    <source>
        <dbReference type="ARBA" id="ARBA00023180"/>
    </source>
</evidence>
<keyword evidence="2" id="KW-1015">Disulfide bond</keyword>
<dbReference type="PRINTS" id="PR00722">
    <property type="entry name" value="CHYMOTRYPSIN"/>
</dbReference>
<dbReference type="GO" id="GO:0004252">
    <property type="term" value="F:serine-type endopeptidase activity"/>
    <property type="evidence" value="ECO:0007669"/>
    <property type="project" value="InterPro"/>
</dbReference>
<dbReference type="PANTHER" id="PTHR24252:SF7">
    <property type="entry name" value="HYALIN"/>
    <property type="match status" value="1"/>
</dbReference>
<accession>A0AAD8E1Q0</accession>
<gene>
    <name evidence="6" type="ORF">L9F63_009154</name>
</gene>
<dbReference type="PROSITE" id="PS00135">
    <property type="entry name" value="TRYPSIN_SER"/>
    <property type="match status" value="1"/>
</dbReference>
<dbReference type="PROSITE" id="PS50240">
    <property type="entry name" value="TRYPSIN_DOM"/>
    <property type="match status" value="1"/>
</dbReference>
<dbReference type="InterPro" id="IPR009003">
    <property type="entry name" value="Peptidase_S1_PA"/>
</dbReference>
<dbReference type="InterPro" id="IPR001314">
    <property type="entry name" value="Peptidase_S1A"/>
</dbReference>
<feature type="domain" description="Peptidase S1" evidence="5">
    <location>
        <begin position="16"/>
        <end position="187"/>
    </location>
</feature>
<dbReference type="SMART" id="SM00020">
    <property type="entry name" value="Tryp_SPc"/>
    <property type="match status" value="1"/>
</dbReference>
<evidence type="ECO:0000259" key="5">
    <source>
        <dbReference type="PROSITE" id="PS50240"/>
    </source>
</evidence>
<evidence type="ECO:0000256" key="1">
    <source>
        <dbReference type="ARBA" id="ARBA00022729"/>
    </source>
</evidence>
<evidence type="ECO:0000313" key="7">
    <source>
        <dbReference type="Proteomes" id="UP001233999"/>
    </source>
</evidence>
<protein>
    <recommendedName>
        <fullName evidence="5">Peptidase S1 domain-containing protein</fullName>
    </recommendedName>
</protein>
<keyword evidence="1" id="KW-0732">Signal</keyword>
<reference evidence="6" key="2">
    <citation type="submission" date="2023-05" db="EMBL/GenBank/DDBJ databases">
        <authorList>
            <person name="Fouks B."/>
        </authorList>
    </citation>
    <scope>NUCLEOTIDE SEQUENCE</scope>
    <source>
        <strain evidence="6">Stay&amp;Tobe</strain>
        <tissue evidence="6">Testes</tissue>
    </source>
</reference>
<dbReference type="InterPro" id="IPR033116">
    <property type="entry name" value="TRYPSIN_SER"/>
</dbReference>
<feature type="non-terminal residue" evidence="6">
    <location>
        <position position="1"/>
    </location>
</feature>
<keyword evidence="3" id="KW-0325">Glycoprotein</keyword>
<sequence>RQERKNESLSIPAFRIIDGEESFPGRWPWMAAIFLNIRGIEQFICGGSLIGPRHILTAAHFITDVLHRRMNTVSIRLGDFDLEEEDEPSLPETIRVVEVRQHPHYNNAYFYHDLAIMILGRTPRRSHYVMPLCLPPPSVRFETFAHMKAIVAGWGQTSIDGERSAVLRDKKKRKNAYRGDSGGPLML</sequence>
<dbReference type="Gene3D" id="2.40.10.10">
    <property type="entry name" value="Trypsin-like serine proteases"/>
    <property type="match status" value="1"/>
</dbReference>
<keyword evidence="7" id="KW-1185">Reference proteome</keyword>
<comment type="caution">
    <text evidence="6">The sequence shown here is derived from an EMBL/GenBank/DDBJ whole genome shotgun (WGS) entry which is preliminary data.</text>
</comment>
<dbReference type="EMBL" id="JASPKZ010010698">
    <property type="protein sequence ID" value="KAJ9573494.1"/>
    <property type="molecule type" value="Genomic_DNA"/>
</dbReference>
<dbReference type="Pfam" id="PF00089">
    <property type="entry name" value="Trypsin"/>
    <property type="match status" value="1"/>
</dbReference>
<dbReference type="AlphaFoldDB" id="A0AAD8E1Q0"/>
<organism evidence="6 7">
    <name type="scientific">Diploptera punctata</name>
    <name type="common">Pacific beetle cockroach</name>
    <dbReference type="NCBI Taxonomy" id="6984"/>
    <lineage>
        <taxon>Eukaryota</taxon>
        <taxon>Metazoa</taxon>
        <taxon>Ecdysozoa</taxon>
        <taxon>Arthropoda</taxon>
        <taxon>Hexapoda</taxon>
        <taxon>Insecta</taxon>
        <taxon>Pterygota</taxon>
        <taxon>Neoptera</taxon>
        <taxon>Polyneoptera</taxon>
        <taxon>Dictyoptera</taxon>
        <taxon>Blattodea</taxon>
        <taxon>Blaberoidea</taxon>
        <taxon>Blaberidae</taxon>
        <taxon>Diplopterinae</taxon>
        <taxon>Diploptera</taxon>
    </lineage>
</organism>
<dbReference type="PANTHER" id="PTHR24252">
    <property type="entry name" value="ACROSIN-RELATED"/>
    <property type="match status" value="1"/>
</dbReference>
<evidence type="ECO:0000256" key="4">
    <source>
        <dbReference type="ARBA" id="ARBA00024195"/>
    </source>
</evidence>
<dbReference type="CDD" id="cd00190">
    <property type="entry name" value="Tryp_SPc"/>
    <property type="match status" value="1"/>
</dbReference>
<reference evidence="6" key="1">
    <citation type="journal article" date="2023" name="IScience">
        <title>Live-bearing cockroach genome reveals convergent evolutionary mechanisms linked to viviparity in insects and beyond.</title>
        <authorList>
            <person name="Fouks B."/>
            <person name="Harrison M.C."/>
            <person name="Mikhailova A.A."/>
            <person name="Marchal E."/>
            <person name="English S."/>
            <person name="Carruthers M."/>
            <person name="Jennings E.C."/>
            <person name="Chiamaka E.L."/>
            <person name="Frigard R.A."/>
            <person name="Pippel M."/>
            <person name="Attardo G.M."/>
            <person name="Benoit J.B."/>
            <person name="Bornberg-Bauer E."/>
            <person name="Tobe S.S."/>
        </authorList>
    </citation>
    <scope>NUCLEOTIDE SEQUENCE</scope>
    <source>
        <strain evidence="6">Stay&amp;Tobe</strain>
    </source>
</reference>
<dbReference type="InterPro" id="IPR001254">
    <property type="entry name" value="Trypsin_dom"/>
</dbReference>
<evidence type="ECO:0000256" key="2">
    <source>
        <dbReference type="ARBA" id="ARBA00023157"/>
    </source>
</evidence>
<dbReference type="FunFam" id="2.40.10.10:FF:000028">
    <property type="entry name" value="Serine protease easter"/>
    <property type="match status" value="1"/>
</dbReference>
<dbReference type="InterPro" id="IPR043504">
    <property type="entry name" value="Peptidase_S1_PA_chymotrypsin"/>
</dbReference>
<dbReference type="GO" id="GO:0006508">
    <property type="term" value="P:proteolysis"/>
    <property type="evidence" value="ECO:0007669"/>
    <property type="project" value="InterPro"/>
</dbReference>
<name>A0AAD8E1Q0_DIPPU</name>
<comment type="similarity">
    <text evidence="4">Belongs to the peptidase S1 family. CLIP subfamily.</text>
</comment>
<evidence type="ECO:0000313" key="6">
    <source>
        <dbReference type="EMBL" id="KAJ9573494.1"/>
    </source>
</evidence>
<dbReference type="SUPFAM" id="SSF50494">
    <property type="entry name" value="Trypsin-like serine proteases"/>
    <property type="match status" value="1"/>
</dbReference>